<sequence length="70" mass="8383">SYYSLVFIIAFLDSRCVYSFFYISPIVCTLYLSLLFKLVNKTSKLCLLRYLFPCKVTVYYVFDSLIKHWI</sequence>
<reference evidence="2" key="1">
    <citation type="submission" date="2015-12" db="EMBL/GenBank/DDBJ databases">
        <title>Gene expression during late stages of embryo sac development: a critical building block for successful pollen-pistil interactions.</title>
        <authorList>
            <person name="Liu Y."/>
            <person name="Joly V."/>
            <person name="Sabar M."/>
            <person name="Matton D.P."/>
        </authorList>
    </citation>
    <scope>NUCLEOTIDE SEQUENCE</scope>
</reference>
<proteinExistence type="predicted"/>
<keyword evidence="1" id="KW-0472">Membrane</keyword>
<dbReference type="AlphaFoldDB" id="A0A0V0GMW3"/>
<dbReference type="EMBL" id="GEDG01034845">
    <property type="protein sequence ID" value="JAP09525.1"/>
    <property type="molecule type" value="Transcribed_RNA"/>
</dbReference>
<feature type="non-terminal residue" evidence="2">
    <location>
        <position position="1"/>
    </location>
</feature>
<evidence type="ECO:0000313" key="2">
    <source>
        <dbReference type="EMBL" id="JAP09525.1"/>
    </source>
</evidence>
<keyword evidence="1" id="KW-1133">Transmembrane helix</keyword>
<keyword evidence="1" id="KW-0812">Transmembrane</keyword>
<evidence type="ECO:0000256" key="1">
    <source>
        <dbReference type="SAM" id="Phobius"/>
    </source>
</evidence>
<feature type="transmembrane region" description="Helical" evidence="1">
    <location>
        <begin position="20"/>
        <end position="39"/>
    </location>
</feature>
<name>A0A0V0GMW3_SOLCH</name>
<organism evidence="2">
    <name type="scientific">Solanum chacoense</name>
    <name type="common">Chaco potato</name>
    <dbReference type="NCBI Taxonomy" id="4108"/>
    <lineage>
        <taxon>Eukaryota</taxon>
        <taxon>Viridiplantae</taxon>
        <taxon>Streptophyta</taxon>
        <taxon>Embryophyta</taxon>
        <taxon>Tracheophyta</taxon>
        <taxon>Spermatophyta</taxon>
        <taxon>Magnoliopsida</taxon>
        <taxon>eudicotyledons</taxon>
        <taxon>Gunneridae</taxon>
        <taxon>Pentapetalae</taxon>
        <taxon>asterids</taxon>
        <taxon>lamiids</taxon>
        <taxon>Solanales</taxon>
        <taxon>Solanaceae</taxon>
        <taxon>Solanoideae</taxon>
        <taxon>Solaneae</taxon>
        <taxon>Solanum</taxon>
    </lineage>
</organism>
<protein>
    <submittedName>
        <fullName evidence="2">Putative ovule protein</fullName>
    </submittedName>
</protein>
<accession>A0A0V0GMW3</accession>